<dbReference type="EMBL" id="CM035427">
    <property type="protein sequence ID" value="KAH7306828.1"/>
    <property type="molecule type" value="Genomic_DNA"/>
</dbReference>
<dbReference type="GO" id="GO:0009959">
    <property type="term" value="P:negative gravitropism"/>
    <property type="evidence" value="ECO:0007669"/>
    <property type="project" value="InterPro"/>
</dbReference>
<feature type="region of interest" description="Disordered" evidence="2">
    <location>
        <begin position="1"/>
        <end position="99"/>
    </location>
</feature>
<feature type="compositionally biased region" description="Polar residues" evidence="2">
    <location>
        <begin position="58"/>
        <end position="67"/>
    </location>
</feature>
<feature type="domain" description="GIL1/IRKI C-terminal" evidence="4">
    <location>
        <begin position="441"/>
        <end position="495"/>
    </location>
</feature>
<evidence type="ECO:0000256" key="1">
    <source>
        <dbReference type="SAM" id="Coils"/>
    </source>
</evidence>
<name>A0A8T2S4U5_CERRI</name>
<reference evidence="5" key="1">
    <citation type="submission" date="2021-08" db="EMBL/GenBank/DDBJ databases">
        <title>WGS assembly of Ceratopteris richardii.</title>
        <authorList>
            <person name="Marchant D.B."/>
            <person name="Chen G."/>
            <person name="Jenkins J."/>
            <person name="Shu S."/>
            <person name="Leebens-Mack J."/>
            <person name="Grimwood J."/>
            <person name="Schmutz J."/>
            <person name="Soltis P."/>
            <person name="Soltis D."/>
            <person name="Chen Z.-H."/>
        </authorList>
    </citation>
    <scope>NUCLEOTIDE SEQUENCE</scope>
    <source>
        <strain evidence="5">Whitten #5841</strain>
        <tissue evidence="5">Leaf</tissue>
    </source>
</reference>
<evidence type="ECO:0008006" key="7">
    <source>
        <dbReference type="Google" id="ProtNLM"/>
    </source>
</evidence>
<dbReference type="PANTHER" id="PTHR31161">
    <property type="entry name" value="PROTEIN GRAVITROPIC IN THE LIGHT 1"/>
    <property type="match status" value="1"/>
</dbReference>
<dbReference type="OrthoDB" id="1915848at2759"/>
<feature type="compositionally biased region" description="Basic residues" evidence="2">
    <location>
        <begin position="26"/>
        <end position="41"/>
    </location>
</feature>
<keyword evidence="1" id="KW-0175">Coiled coil</keyword>
<accession>A0A8T2S4U5</accession>
<feature type="compositionally biased region" description="Low complexity" evidence="2">
    <location>
        <begin position="68"/>
        <end position="81"/>
    </location>
</feature>
<sequence length="506" mass="56473">MADSRSDITSDYPTRNGNSSSNHRGSYLRKVARSYRSRLMKGKQGGRPVQKEVATLADVSTSNDNVLSDSSSGLASASMDADNTDIESAKSPSSVTSDPTDVNLKIQVMENLIANMFSTISSLKVSYKQLQSAHVPYDPSKIKAADRAVINELERLSELKNSYSERLALLSSGADEEGVDSTAHDGKEGKSIILKSYEGIISSFHNEIQQKNAVVENLKDMLAQTTLKKEKLEKRVRRLEQKLAKDPLADPAVDLSPTPQLLDYVVLGASEASRAFTKLLTSLMKESKWDLDAAANSIEPNVNYVGKMDKKFAFESYVNHRMLNGFESENFFVSSGLSTVIDPEKNSKECFKEFQELRSADAWHVVTSNPQSNFSKYCLKRFMDVVHPKMEESFFGNTDHRKQVLSSIHPKSQFYQSFLKLAKAMWILHRLAFSFEPNARIFQVQRNVEFSPSYMESVSRSGEADCEISGVTCKVGFTVMPGFRVEKTIIKCQVYVVSSSKEAEHS</sequence>
<dbReference type="InterPro" id="IPR040225">
    <property type="entry name" value="GIL1-like"/>
</dbReference>
<feature type="domain" description="DUF641" evidence="3">
    <location>
        <begin position="106"/>
        <end position="235"/>
    </location>
</feature>
<organism evidence="5 6">
    <name type="scientific">Ceratopteris richardii</name>
    <name type="common">Triangle waterfern</name>
    <dbReference type="NCBI Taxonomy" id="49495"/>
    <lineage>
        <taxon>Eukaryota</taxon>
        <taxon>Viridiplantae</taxon>
        <taxon>Streptophyta</taxon>
        <taxon>Embryophyta</taxon>
        <taxon>Tracheophyta</taxon>
        <taxon>Polypodiopsida</taxon>
        <taxon>Polypodiidae</taxon>
        <taxon>Polypodiales</taxon>
        <taxon>Pteridineae</taxon>
        <taxon>Pteridaceae</taxon>
        <taxon>Parkerioideae</taxon>
        <taxon>Ceratopteris</taxon>
    </lineage>
</organism>
<evidence type="ECO:0000259" key="3">
    <source>
        <dbReference type="Pfam" id="PF04859"/>
    </source>
</evidence>
<evidence type="ECO:0000256" key="2">
    <source>
        <dbReference type="SAM" id="MobiDB-lite"/>
    </source>
</evidence>
<dbReference type="InterPro" id="IPR056813">
    <property type="entry name" value="GIL1_IRKI_C"/>
</dbReference>
<proteinExistence type="predicted"/>
<feature type="compositionally biased region" description="Polar residues" evidence="2">
    <location>
        <begin position="90"/>
        <end position="99"/>
    </location>
</feature>
<dbReference type="GO" id="GO:0009639">
    <property type="term" value="P:response to red or far red light"/>
    <property type="evidence" value="ECO:0007669"/>
    <property type="project" value="InterPro"/>
</dbReference>
<keyword evidence="6" id="KW-1185">Reference proteome</keyword>
<evidence type="ECO:0000313" key="5">
    <source>
        <dbReference type="EMBL" id="KAH7306828.1"/>
    </source>
</evidence>
<dbReference type="AlphaFoldDB" id="A0A8T2S4U5"/>
<dbReference type="Proteomes" id="UP000825935">
    <property type="component" value="Chromosome 22"/>
</dbReference>
<protein>
    <recommendedName>
        <fullName evidence="7">DUF641 domain-containing protein</fullName>
    </recommendedName>
</protein>
<dbReference type="InterPro" id="IPR006943">
    <property type="entry name" value="DUF641_pln"/>
</dbReference>
<dbReference type="Pfam" id="PF24994">
    <property type="entry name" value="GIL1_IRKI_C"/>
    <property type="match status" value="1"/>
</dbReference>
<gene>
    <name evidence="5" type="ORF">KP509_22G033000</name>
</gene>
<dbReference type="OMA" id="PLCMESI"/>
<dbReference type="Pfam" id="PF04859">
    <property type="entry name" value="DUF641"/>
    <property type="match status" value="1"/>
</dbReference>
<evidence type="ECO:0000313" key="6">
    <source>
        <dbReference type="Proteomes" id="UP000825935"/>
    </source>
</evidence>
<feature type="compositionally biased region" description="Low complexity" evidence="2">
    <location>
        <begin position="15"/>
        <end position="25"/>
    </location>
</feature>
<comment type="caution">
    <text evidence="5">The sequence shown here is derived from an EMBL/GenBank/DDBJ whole genome shotgun (WGS) entry which is preliminary data.</text>
</comment>
<evidence type="ECO:0000259" key="4">
    <source>
        <dbReference type="Pfam" id="PF24994"/>
    </source>
</evidence>
<feature type="coiled-coil region" evidence="1">
    <location>
        <begin position="208"/>
        <end position="242"/>
    </location>
</feature>